<evidence type="ECO:0000256" key="6">
    <source>
        <dbReference type="ARBA" id="ARBA00022729"/>
    </source>
</evidence>
<evidence type="ECO:0000256" key="9">
    <source>
        <dbReference type="ARBA" id="ARBA00022989"/>
    </source>
</evidence>
<reference evidence="18" key="1">
    <citation type="submission" date="2015-02" db="EMBL/GenBank/DDBJ databases">
        <title>Genome sequencing for Strongylocentrotus purpuratus.</title>
        <authorList>
            <person name="Murali S."/>
            <person name="Liu Y."/>
            <person name="Vee V."/>
            <person name="English A."/>
            <person name="Wang M."/>
            <person name="Skinner E."/>
            <person name="Han Y."/>
            <person name="Muzny D.M."/>
            <person name="Worley K.C."/>
            <person name="Gibbs R.A."/>
        </authorList>
    </citation>
    <scope>NUCLEOTIDE SEQUENCE</scope>
</reference>
<keyword evidence="4" id="KW-0433">Leucine-rich repeat</keyword>
<dbReference type="SMART" id="SM00255">
    <property type="entry name" value="TIR"/>
    <property type="match status" value="1"/>
</dbReference>
<evidence type="ECO:0000256" key="1">
    <source>
        <dbReference type="ARBA" id="ARBA00004251"/>
    </source>
</evidence>
<dbReference type="RefSeq" id="XP_011672608.2">
    <property type="nucleotide sequence ID" value="XM_011674306.2"/>
</dbReference>
<dbReference type="InParanoid" id="A0A7M7HM32"/>
<feature type="signal peptide" evidence="15">
    <location>
        <begin position="1"/>
        <end position="18"/>
    </location>
</feature>
<sequence>MAIKCLMFVIFFAVIVRSIDYNEQPYDQDDEVDLDDEYEHESVIYWPSSSPSMTPVDAAEVCDFQKWRKFVNCSERNLTAVPYNIPPETETLYLGFNLLYRLRNDSFANLTQLRELYVDSSELTDVESLAFDGLCDLEVLDLSGNSLSSLPDNLFVTNTKLTELNLGHNRFDTIPCKTLLPLKRLSKLLLFLNNINLPYCERFPNLTNGSIVSLSRNNILVMRQVNFQFLENSTLSSLFLGGNNIVLVDYRAVIFLKVQALDMSYNPLSEVGIASLFYGMRKNDMLRSIELRASLMNSKDPTNFIFLKNKTIDYFGASANEFTSIPPWTILLNGVRNMSLADNSIYHIGTTAFREMTALEEVNLENNQILELQSLTHNTRWNVTRLHTLKLAKNRLDNIPANVFLGLENLTSLDLHSNPITYLNIKALNGLHRLEKLDLSQTKVGSILHGTFQFVPNIRSLNFRNADLRLALPGNFLTDLRYLESIDLSGNSIQSGDLWNDYYQVSMFSQNTHLREIRLDDNPKIINIPEKTFENLTSLLFLSFNGCGLQSIKANLFTDLINLTSLSFDMNSISDLPTNLLWNLKHLETFSAAGNSLTSLGSAIFKNTISLRYITLPNNAITFIAGDSMSHLSELRTLDLQGNPLACTCALEPFSDWLKVTNASLIGERRTLCSPASFEDVVGERIADFEPASYCGPNIALIISLPSLLIVIIVCMGLSVHYRYWIRYRLFMLKLSLFGYRLYKARDADDYEYHTNVMFAADDQPWVDDYLKPVIGDHFPEKDLHTDMVFGDEDLIPGMYYLDAVHYSVVHSYKTVLLLSNASIRDEWFTTKFRLALEHVNETQVEKVIIVFLEHIEDKDLPFLVRVFLSKNKPYLRWTDDEAGREYFKEQLLKSLEVNMLCDNTIPV</sequence>
<keyword evidence="13" id="KW-0393">Immunoglobulin domain</keyword>
<dbReference type="PANTHER" id="PTHR24368">
    <property type="entry name" value="AMPHOTERIN-INDUCED PROTEIN"/>
    <property type="match status" value="1"/>
</dbReference>
<evidence type="ECO:0000256" key="7">
    <source>
        <dbReference type="ARBA" id="ARBA00022737"/>
    </source>
</evidence>
<dbReference type="GeneID" id="105442321"/>
<dbReference type="GO" id="GO:0007165">
    <property type="term" value="P:signal transduction"/>
    <property type="evidence" value="ECO:0007669"/>
    <property type="project" value="InterPro"/>
</dbReference>
<comment type="similarity">
    <text evidence="3">Belongs to the Toll-like receptor family.</text>
</comment>
<keyword evidence="9 14" id="KW-1133">Transmembrane helix</keyword>
<feature type="domain" description="TIR" evidence="16">
    <location>
        <begin position="751"/>
        <end position="896"/>
    </location>
</feature>
<dbReference type="InterPro" id="IPR003591">
    <property type="entry name" value="Leu-rich_rpt_typical-subtyp"/>
</dbReference>
<evidence type="ECO:0000256" key="2">
    <source>
        <dbReference type="ARBA" id="ARBA00005670"/>
    </source>
</evidence>
<keyword evidence="5 14" id="KW-0812">Transmembrane</keyword>
<dbReference type="GO" id="GO:0005886">
    <property type="term" value="C:plasma membrane"/>
    <property type="evidence" value="ECO:0007669"/>
    <property type="project" value="UniProtKB-SubCell"/>
</dbReference>
<proteinExistence type="inferred from homology"/>
<dbReference type="Pfam" id="PF13855">
    <property type="entry name" value="LRR_8"/>
    <property type="match status" value="3"/>
</dbReference>
<dbReference type="Proteomes" id="UP000007110">
    <property type="component" value="Unassembled WGS sequence"/>
</dbReference>
<evidence type="ECO:0000313" key="18">
    <source>
        <dbReference type="Proteomes" id="UP000007110"/>
    </source>
</evidence>
<dbReference type="SMART" id="SM00369">
    <property type="entry name" value="LRR_TYP"/>
    <property type="match status" value="13"/>
</dbReference>
<feature type="transmembrane region" description="Helical" evidence="14">
    <location>
        <begin position="699"/>
        <end position="722"/>
    </location>
</feature>
<evidence type="ECO:0000313" key="17">
    <source>
        <dbReference type="EnsemblMetazoa" id="XP_011672608"/>
    </source>
</evidence>
<evidence type="ECO:0000256" key="12">
    <source>
        <dbReference type="ARBA" id="ARBA00023180"/>
    </source>
</evidence>
<dbReference type="InterPro" id="IPR001611">
    <property type="entry name" value="Leu-rich_rpt"/>
</dbReference>
<dbReference type="InterPro" id="IPR000483">
    <property type="entry name" value="Cys-rich_flank_reg_C"/>
</dbReference>
<dbReference type="Gene3D" id="3.40.50.10140">
    <property type="entry name" value="Toll/interleukin-1 receptor homology (TIR) domain"/>
    <property type="match status" value="1"/>
</dbReference>
<reference evidence="17" key="2">
    <citation type="submission" date="2021-01" db="UniProtKB">
        <authorList>
            <consortium name="EnsemblMetazoa"/>
        </authorList>
    </citation>
    <scope>IDENTIFICATION</scope>
</reference>
<dbReference type="GO" id="GO:0007155">
    <property type="term" value="P:cell adhesion"/>
    <property type="evidence" value="ECO:0007669"/>
    <property type="project" value="UniProtKB-KW"/>
</dbReference>
<dbReference type="Gene3D" id="3.80.10.10">
    <property type="entry name" value="Ribonuclease Inhibitor"/>
    <property type="match status" value="3"/>
</dbReference>
<keyword evidence="6 15" id="KW-0732">Signal</keyword>
<evidence type="ECO:0000259" key="16">
    <source>
        <dbReference type="PROSITE" id="PS50104"/>
    </source>
</evidence>
<evidence type="ECO:0000256" key="4">
    <source>
        <dbReference type="ARBA" id="ARBA00022614"/>
    </source>
</evidence>
<dbReference type="AlphaFoldDB" id="A0A7M7HM32"/>
<dbReference type="SMART" id="SM00082">
    <property type="entry name" value="LRRCT"/>
    <property type="match status" value="1"/>
</dbReference>
<keyword evidence="7" id="KW-0677">Repeat</keyword>
<accession>A0A7M7HM32</accession>
<dbReference type="PANTHER" id="PTHR24368:SF210">
    <property type="entry name" value="SURFACE ANTIGEN BSPA-LIKE"/>
    <property type="match status" value="1"/>
</dbReference>
<keyword evidence="18" id="KW-1185">Reference proteome</keyword>
<keyword evidence="8" id="KW-0130">Cell adhesion</keyword>
<feature type="chain" id="PRO_5029802013" description="TIR domain-containing protein" evidence="15">
    <location>
        <begin position="19"/>
        <end position="908"/>
    </location>
</feature>
<dbReference type="InterPro" id="IPR035897">
    <property type="entry name" value="Toll_tir_struct_dom_sf"/>
</dbReference>
<dbReference type="PROSITE" id="PS50104">
    <property type="entry name" value="TIR"/>
    <property type="match status" value="1"/>
</dbReference>
<organism evidence="17 18">
    <name type="scientific">Strongylocentrotus purpuratus</name>
    <name type="common">Purple sea urchin</name>
    <dbReference type="NCBI Taxonomy" id="7668"/>
    <lineage>
        <taxon>Eukaryota</taxon>
        <taxon>Metazoa</taxon>
        <taxon>Echinodermata</taxon>
        <taxon>Eleutherozoa</taxon>
        <taxon>Echinozoa</taxon>
        <taxon>Echinoidea</taxon>
        <taxon>Euechinoidea</taxon>
        <taxon>Echinacea</taxon>
        <taxon>Camarodonta</taxon>
        <taxon>Echinidea</taxon>
        <taxon>Strongylocentrotidae</taxon>
        <taxon>Strongylocentrotus</taxon>
    </lineage>
</organism>
<evidence type="ECO:0000256" key="5">
    <source>
        <dbReference type="ARBA" id="ARBA00022692"/>
    </source>
</evidence>
<keyword evidence="11" id="KW-0675">Receptor</keyword>
<evidence type="ECO:0000256" key="3">
    <source>
        <dbReference type="ARBA" id="ARBA00009634"/>
    </source>
</evidence>
<evidence type="ECO:0000256" key="15">
    <source>
        <dbReference type="SAM" id="SignalP"/>
    </source>
</evidence>
<evidence type="ECO:0000256" key="13">
    <source>
        <dbReference type="ARBA" id="ARBA00023319"/>
    </source>
</evidence>
<comment type="similarity">
    <text evidence="2">Belongs to the immunoglobulin superfamily. AMIGO family.</text>
</comment>
<evidence type="ECO:0000256" key="8">
    <source>
        <dbReference type="ARBA" id="ARBA00022889"/>
    </source>
</evidence>
<keyword evidence="12" id="KW-0325">Glycoprotein</keyword>
<dbReference type="Pfam" id="PF01582">
    <property type="entry name" value="TIR"/>
    <property type="match status" value="1"/>
</dbReference>
<comment type="subcellular location">
    <subcellularLocation>
        <location evidence="1">Cell membrane</location>
        <topology evidence="1">Single-pass type I membrane protein</topology>
    </subcellularLocation>
</comment>
<dbReference type="SUPFAM" id="SSF52058">
    <property type="entry name" value="L domain-like"/>
    <property type="match status" value="2"/>
</dbReference>
<dbReference type="KEGG" id="spu:105442321"/>
<evidence type="ECO:0000256" key="10">
    <source>
        <dbReference type="ARBA" id="ARBA00023136"/>
    </source>
</evidence>
<keyword evidence="10 14" id="KW-0472">Membrane</keyword>
<dbReference type="InterPro" id="IPR032675">
    <property type="entry name" value="LRR_dom_sf"/>
</dbReference>
<dbReference type="InterPro" id="IPR000157">
    <property type="entry name" value="TIR_dom"/>
</dbReference>
<dbReference type="SUPFAM" id="SSF52200">
    <property type="entry name" value="Toll/Interleukin receptor TIR domain"/>
    <property type="match status" value="1"/>
</dbReference>
<dbReference type="PROSITE" id="PS51450">
    <property type="entry name" value="LRR"/>
    <property type="match status" value="3"/>
</dbReference>
<evidence type="ECO:0000256" key="14">
    <source>
        <dbReference type="SAM" id="Phobius"/>
    </source>
</evidence>
<dbReference type="EnsemblMetazoa" id="XM_011674306">
    <property type="protein sequence ID" value="XP_011672608"/>
    <property type="gene ID" value="LOC105442321"/>
</dbReference>
<name>A0A7M7HM32_STRPU</name>
<evidence type="ECO:0000256" key="11">
    <source>
        <dbReference type="ARBA" id="ARBA00023170"/>
    </source>
</evidence>
<dbReference type="OMA" id="CTCALEP"/>
<protein>
    <recommendedName>
        <fullName evidence="16">TIR domain-containing protein</fullName>
    </recommendedName>
</protein>
<dbReference type="OrthoDB" id="6240959at2759"/>
<dbReference type="InterPro" id="IPR031283">
    <property type="entry name" value="AMIGO"/>
</dbReference>